<dbReference type="InterPro" id="IPR006461">
    <property type="entry name" value="PLAC_motif_containing"/>
</dbReference>
<gene>
    <name evidence="3" type="ORF">OSB04_014671</name>
</gene>
<feature type="compositionally biased region" description="Polar residues" evidence="1">
    <location>
        <begin position="40"/>
        <end position="53"/>
    </location>
</feature>
<dbReference type="Proteomes" id="UP001172457">
    <property type="component" value="Chromosome 4"/>
</dbReference>
<sequence>MGRLDSNPPPPSSDQTPPPPGYPNHHDNPLSPPPPPPPESTTRSFVPQSPENIPQNMPPPESYPPEKPATYPPPQQPQPAAYPPAQQAGPTAFPPQPEPVSFPPQPNYNNYNTTYNAQPQAVNYQAQTGYQTPVNMGTPNGIAVGTQYPAQTQGWRNGLFDCLDDPENALITACFPCITFGQIAEIVDNGQTSCATSGLIYGLIAAFIGCPCIMSCGYRTKIRNRYGLMETPAPDWATHCFCEWCALCQEYRELKAYGLDPAIGWQGNMAKNQQQQMQQQYTTTPPMNQTMM</sequence>
<keyword evidence="4" id="KW-1185">Reference proteome</keyword>
<dbReference type="NCBIfam" id="TIGR01571">
    <property type="entry name" value="A_thal_Cys_rich"/>
    <property type="match status" value="1"/>
</dbReference>
<feature type="region of interest" description="Disordered" evidence="1">
    <location>
        <begin position="1"/>
        <end position="112"/>
    </location>
</feature>
<keyword evidence="2" id="KW-1133">Transmembrane helix</keyword>
<keyword evidence="2" id="KW-0812">Transmembrane</keyword>
<evidence type="ECO:0000256" key="2">
    <source>
        <dbReference type="SAM" id="Phobius"/>
    </source>
</evidence>
<evidence type="ECO:0000313" key="4">
    <source>
        <dbReference type="Proteomes" id="UP001172457"/>
    </source>
</evidence>
<comment type="caution">
    <text evidence="3">The sequence shown here is derived from an EMBL/GenBank/DDBJ whole genome shotgun (WGS) entry which is preliminary data.</text>
</comment>
<protein>
    <submittedName>
        <fullName evidence="3">Uncharacterized protein</fullName>
    </submittedName>
</protein>
<keyword evidence="2" id="KW-0472">Membrane</keyword>
<feature type="compositionally biased region" description="Pro residues" evidence="1">
    <location>
        <begin position="30"/>
        <end position="39"/>
    </location>
</feature>
<reference evidence="3" key="1">
    <citation type="submission" date="2023-03" db="EMBL/GenBank/DDBJ databases">
        <title>Chromosome-scale reference genome and RAD-based genetic map of yellow starthistle (Centaurea solstitialis) reveal putative structural variation and QTLs associated with invader traits.</title>
        <authorList>
            <person name="Reatini B."/>
            <person name="Cang F.A."/>
            <person name="Jiang Q."/>
            <person name="Mckibben M.T.W."/>
            <person name="Barker M.S."/>
            <person name="Rieseberg L.H."/>
            <person name="Dlugosch K.M."/>
        </authorList>
    </citation>
    <scope>NUCLEOTIDE SEQUENCE</scope>
    <source>
        <strain evidence="3">CAN-66</strain>
        <tissue evidence="3">Leaf</tissue>
    </source>
</reference>
<feature type="compositionally biased region" description="Pro residues" evidence="1">
    <location>
        <begin position="7"/>
        <end position="22"/>
    </location>
</feature>
<evidence type="ECO:0000313" key="3">
    <source>
        <dbReference type="EMBL" id="KAJ9550626.1"/>
    </source>
</evidence>
<proteinExistence type="predicted"/>
<accession>A0AA38WJD8</accession>
<dbReference type="Pfam" id="PF04749">
    <property type="entry name" value="PLAC8"/>
    <property type="match status" value="1"/>
</dbReference>
<dbReference type="EMBL" id="JARYMX010000004">
    <property type="protein sequence ID" value="KAJ9550626.1"/>
    <property type="molecule type" value="Genomic_DNA"/>
</dbReference>
<feature type="compositionally biased region" description="Pro residues" evidence="1">
    <location>
        <begin position="56"/>
        <end position="82"/>
    </location>
</feature>
<feature type="compositionally biased region" description="Pro residues" evidence="1">
    <location>
        <begin position="92"/>
        <end position="106"/>
    </location>
</feature>
<dbReference type="PANTHER" id="PTHR15907">
    <property type="entry name" value="DUF614 FAMILY PROTEIN-RELATED"/>
    <property type="match status" value="1"/>
</dbReference>
<organism evidence="3 4">
    <name type="scientific">Centaurea solstitialis</name>
    <name type="common">yellow star-thistle</name>
    <dbReference type="NCBI Taxonomy" id="347529"/>
    <lineage>
        <taxon>Eukaryota</taxon>
        <taxon>Viridiplantae</taxon>
        <taxon>Streptophyta</taxon>
        <taxon>Embryophyta</taxon>
        <taxon>Tracheophyta</taxon>
        <taxon>Spermatophyta</taxon>
        <taxon>Magnoliopsida</taxon>
        <taxon>eudicotyledons</taxon>
        <taxon>Gunneridae</taxon>
        <taxon>Pentapetalae</taxon>
        <taxon>asterids</taxon>
        <taxon>campanulids</taxon>
        <taxon>Asterales</taxon>
        <taxon>Asteraceae</taxon>
        <taxon>Carduoideae</taxon>
        <taxon>Cardueae</taxon>
        <taxon>Centaureinae</taxon>
        <taxon>Centaurea</taxon>
    </lineage>
</organism>
<evidence type="ECO:0000256" key="1">
    <source>
        <dbReference type="SAM" id="MobiDB-lite"/>
    </source>
</evidence>
<feature type="transmembrane region" description="Helical" evidence="2">
    <location>
        <begin position="199"/>
        <end position="218"/>
    </location>
</feature>
<dbReference type="AlphaFoldDB" id="A0AA38WJD8"/>
<name>A0AA38WJD8_9ASTR</name>